<accession>A0A095VC24</accession>
<proteinExistence type="predicted"/>
<reference evidence="1" key="1">
    <citation type="submission" date="2014-12" db="EMBL/GenBank/DDBJ databases">
        <title>The draft genome of the Tatumella morbirosei type strain, LMG23360T isolated from pineapple rot.</title>
        <authorList>
            <person name="Smits T.H."/>
            <person name="Palmer M."/>
            <person name="Venter S.N."/>
            <person name="Duffy B."/>
            <person name="Steenkamp E.T."/>
            <person name="Chan W.Y."/>
            <person name="Coutinho T.A."/>
            <person name="Coetzee M.P."/>
            <person name="De Maayer P."/>
        </authorList>
    </citation>
    <scope>NUCLEOTIDE SEQUENCE [LARGE SCALE GENOMIC DNA]</scope>
    <source>
        <strain evidence="1">LMG 23360</strain>
    </source>
</reference>
<evidence type="ECO:0000313" key="1">
    <source>
        <dbReference type="EMBL" id="KGD72245.1"/>
    </source>
</evidence>
<organism evidence="1 2">
    <name type="scientific">Tatumella morbirosei</name>
    <dbReference type="NCBI Taxonomy" id="642227"/>
    <lineage>
        <taxon>Bacteria</taxon>
        <taxon>Pseudomonadati</taxon>
        <taxon>Pseudomonadota</taxon>
        <taxon>Gammaproteobacteria</taxon>
        <taxon>Enterobacterales</taxon>
        <taxon>Erwiniaceae</taxon>
        <taxon>Tatumella</taxon>
    </lineage>
</organism>
<protein>
    <submittedName>
        <fullName evidence="1">Uncharacterized protein</fullName>
    </submittedName>
</protein>
<keyword evidence="2" id="KW-1185">Reference proteome</keyword>
<comment type="caution">
    <text evidence="1">The sequence shown here is derived from an EMBL/GenBank/DDBJ whole genome shotgun (WGS) entry which is preliminary data.</text>
</comment>
<evidence type="ECO:0000313" key="2">
    <source>
        <dbReference type="Proteomes" id="UP000029577"/>
    </source>
</evidence>
<dbReference type="STRING" id="642227.HA49_15975"/>
<dbReference type="EMBL" id="JPKR02000003">
    <property type="protein sequence ID" value="KGD72245.1"/>
    <property type="molecule type" value="Genomic_DNA"/>
</dbReference>
<dbReference type="AlphaFoldDB" id="A0A095VC24"/>
<sequence>MFRDGPDIRSIPRKTVSLFLFTLTGKYFPPATACYPLNPATFAIKTHVPEALLFKLTLFLRSVVKQLQFYLTDHLIRSISLLINRYNCRASQGVSPGMECDCRLIFPVKNFQY</sequence>
<gene>
    <name evidence="1" type="ORF">HA49_15975</name>
</gene>
<dbReference type="Proteomes" id="UP000029577">
    <property type="component" value="Unassembled WGS sequence"/>
</dbReference>
<name>A0A095VC24_9GAMM</name>